<dbReference type="Proteomes" id="UP000510888">
    <property type="component" value="Plasmid PPGU16_p2"/>
</dbReference>
<protein>
    <submittedName>
        <fullName evidence="1">Uncharacterized protein</fullName>
    </submittedName>
</protein>
<sequence length="102" mass="10771">MSAAKIPRGYTHSGFAGGNRAECEGLCADDLLAIEEAVQQSVVVSLVSAELISQCFKADPKVLHLTPDYQSEIESSIVRSNGHTQSLIHRQPPALAGIGIVA</sequence>
<dbReference type="AlphaFoldDB" id="A0A7I8C1B9"/>
<organism evidence="1 2">
    <name type="scientific">Paraburkholderia largidicola</name>
    <dbReference type="NCBI Taxonomy" id="3014751"/>
    <lineage>
        <taxon>Bacteria</taxon>
        <taxon>Pseudomonadati</taxon>
        <taxon>Pseudomonadota</taxon>
        <taxon>Betaproteobacteria</taxon>
        <taxon>Burkholderiales</taxon>
        <taxon>Burkholderiaceae</taxon>
        <taxon>Paraburkholderia</taxon>
    </lineage>
</organism>
<dbReference type="KEGG" id="plad:PPGU16_79430"/>
<accession>A0A7I8C1B9</accession>
<geneLocation type="plasmid" evidence="1 2">
    <name>PPGU16_p2</name>
</geneLocation>
<name>A0A7I8C1B9_9BURK</name>
<keyword evidence="2" id="KW-1185">Reference proteome</keyword>
<dbReference type="EMBL" id="AP023177">
    <property type="protein sequence ID" value="BCF94876.1"/>
    <property type="molecule type" value="Genomic_DNA"/>
</dbReference>
<reference evidence="1 2" key="1">
    <citation type="journal article" date="2020" name="Genes (Basel)">
        <title>Genomic Comparison of Insect Gut Symbionts from Divergent Burkholderia Subclades.</title>
        <authorList>
            <person name="Takeshita K."/>
            <person name="Kikuchi Y."/>
        </authorList>
    </citation>
    <scope>NUCLEOTIDE SEQUENCE [LARGE SCALE GENOMIC DNA]</scope>
    <source>
        <strain evidence="1 2">PGU16</strain>
        <plasmid evidence="1 2">PPGU16_p2</plasmid>
    </source>
</reference>
<proteinExistence type="predicted"/>
<evidence type="ECO:0000313" key="1">
    <source>
        <dbReference type="EMBL" id="BCF94876.1"/>
    </source>
</evidence>
<gene>
    <name evidence="1" type="ORF">PPGU16_79430</name>
</gene>
<evidence type="ECO:0000313" key="2">
    <source>
        <dbReference type="Proteomes" id="UP000510888"/>
    </source>
</evidence>
<keyword evidence="1" id="KW-0614">Plasmid</keyword>